<keyword evidence="4" id="KW-0788">Thiol protease</keyword>
<reference evidence="6 7" key="1">
    <citation type="submission" date="2019-01" db="EMBL/GenBank/DDBJ databases">
        <title>Nocardioides guangzhouensis sp. nov., an actinobacterium isolated from soil.</title>
        <authorList>
            <person name="Fu Y."/>
            <person name="Cai Y."/>
            <person name="Lin Z."/>
            <person name="Chen P."/>
        </authorList>
    </citation>
    <scope>NUCLEOTIDE SEQUENCE [LARGE SCALE GENOMIC DNA]</scope>
    <source>
        <strain evidence="6 7">NBRC 105384</strain>
    </source>
</reference>
<dbReference type="Gene3D" id="3.90.1720.10">
    <property type="entry name" value="endopeptidase domain like (from Nostoc punctiforme)"/>
    <property type="match status" value="1"/>
</dbReference>
<dbReference type="InterPro" id="IPR051202">
    <property type="entry name" value="Peptidase_C40"/>
</dbReference>
<dbReference type="InterPro" id="IPR038765">
    <property type="entry name" value="Papain-like_cys_pep_sf"/>
</dbReference>
<dbReference type="InterPro" id="IPR041382">
    <property type="entry name" value="SH3_16"/>
</dbReference>
<keyword evidence="7" id="KW-1185">Reference proteome</keyword>
<gene>
    <name evidence="6" type="ORF">ETU37_12410</name>
</gene>
<feature type="domain" description="NlpC/P60" evidence="5">
    <location>
        <begin position="184"/>
        <end position="314"/>
    </location>
</feature>
<dbReference type="GO" id="GO:0008234">
    <property type="term" value="F:cysteine-type peptidase activity"/>
    <property type="evidence" value="ECO:0007669"/>
    <property type="project" value="UniProtKB-KW"/>
</dbReference>
<dbReference type="OrthoDB" id="9815778at2"/>
<dbReference type="AlphaFoldDB" id="A0A4Q5J3B1"/>
<keyword evidence="3" id="KW-0378">Hydrolase</keyword>
<evidence type="ECO:0000256" key="2">
    <source>
        <dbReference type="ARBA" id="ARBA00022670"/>
    </source>
</evidence>
<comment type="caution">
    <text evidence="6">The sequence shown here is derived from an EMBL/GenBank/DDBJ whole genome shotgun (WGS) entry which is preliminary data.</text>
</comment>
<protein>
    <recommendedName>
        <fullName evidence="5">NlpC/P60 domain-containing protein</fullName>
    </recommendedName>
</protein>
<name>A0A4Q5J3B1_9ACTN</name>
<evidence type="ECO:0000256" key="3">
    <source>
        <dbReference type="ARBA" id="ARBA00022801"/>
    </source>
</evidence>
<accession>A0A4Q5J3B1</accession>
<dbReference type="PROSITE" id="PS51935">
    <property type="entry name" value="NLPC_P60"/>
    <property type="match status" value="1"/>
</dbReference>
<dbReference type="SUPFAM" id="SSF54001">
    <property type="entry name" value="Cysteine proteinases"/>
    <property type="match status" value="1"/>
</dbReference>
<dbReference type="Proteomes" id="UP000291189">
    <property type="component" value="Unassembled WGS sequence"/>
</dbReference>
<dbReference type="GO" id="GO:0006508">
    <property type="term" value="P:proteolysis"/>
    <property type="evidence" value="ECO:0007669"/>
    <property type="project" value="UniProtKB-KW"/>
</dbReference>
<keyword evidence="2" id="KW-0645">Protease</keyword>
<dbReference type="Pfam" id="PF00877">
    <property type="entry name" value="NLPC_P60"/>
    <property type="match status" value="1"/>
</dbReference>
<dbReference type="PANTHER" id="PTHR47053:SF1">
    <property type="entry name" value="MUREIN DD-ENDOPEPTIDASE MEPH-RELATED"/>
    <property type="match status" value="1"/>
</dbReference>
<dbReference type="InterPro" id="IPR000064">
    <property type="entry name" value="NLP_P60_dom"/>
</dbReference>
<evidence type="ECO:0000313" key="6">
    <source>
        <dbReference type="EMBL" id="RYU12049.1"/>
    </source>
</evidence>
<sequence length="320" mass="34660">MSAPDAADVREVAVPVSTVWTRPDAPRDVDAAATGDLPDMAAWVATLDAEGTDDRRLGLHGRTLTQLLLGEPVQVLEERDGWARVAALWQDSSSDERGYVGWVRRGHLGRPVDRRTGPTARVTGRTATAVRDDGVELTLSCGTLLWHDEDGRDTPEVQVALPDGRTARLSRSDVALGHKREHPAWTPDALLATARQFVGVKYLWGGTSGWGLDCSGLVHLTLRSHLSLLPRDAFDQEASARVRPVDLDVVEPGDLYFFARPGDQIYHVGFVSRPVEPDGTRWMLHAPEGGAAAIEDAPLAPHRAATLVAAGRVHDPSVVE</sequence>
<dbReference type="RefSeq" id="WP_129987637.1">
    <property type="nucleotide sequence ID" value="NZ_SDPU01000022.1"/>
</dbReference>
<dbReference type="Pfam" id="PF18348">
    <property type="entry name" value="SH3_16"/>
    <property type="match status" value="1"/>
</dbReference>
<dbReference type="Gene3D" id="2.30.30.40">
    <property type="entry name" value="SH3 Domains"/>
    <property type="match status" value="1"/>
</dbReference>
<dbReference type="PANTHER" id="PTHR47053">
    <property type="entry name" value="MUREIN DD-ENDOPEPTIDASE MEPH-RELATED"/>
    <property type="match status" value="1"/>
</dbReference>
<proteinExistence type="inferred from homology"/>
<evidence type="ECO:0000313" key="7">
    <source>
        <dbReference type="Proteomes" id="UP000291189"/>
    </source>
</evidence>
<evidence type="ECO:0000256" key="1">
    <source>
        <dbReference type="ARBA" id="ARBA00007074"/>
    </source>
</evidence>
<dbReference type="EMBL" id="SDPU01000022">
    <property type="protein sequence ID" value="RYU12049.1"/>
    <property type="molecule type" value="Genomic_DNA"/>
</dbReference>
<organism evidence="6 7">
    <name type="scientific">Nocardioides iriomotensis</name>
    <dbReference type="NCBI Taxonomy" id="715784"/>
    <lineage>
        <taxon>Bacteria</taxon>
        <taxon>Bacillati</taxon>
        <taxon>Actinomycetota</taxon>
        <taxon>Actinomycetes</taxon>
        <taxon>Propionibacteriales</taxon>
        <taxon>Nocardioidaceae</taxon>
        <taxon>Nocardioides</taxon>
    </lineage>
</organism>
<comment type="similarity">
    <text evidence="1">Belongs to the peptidase C40 family.</text>
</comment>
<evidence type="ECO:0000259" key="5">
    <source>
        <dbReference type="PROSITE" id="PS51935"/>
    </source>
</evidence>
<evidence type="ECO:0000256" key="4">
    <source>
        <dbReference type="ARBA" id="ARBA00022807"/>
    </source>
</evidence>